<dbReference type="InterPro" id="IPR001584">
    <property type="entry name" value="Integrase_cat-core"/>
</dbReference>
<sequence>DIPFLLMNPTVGRPEHLILTKLPVPPLCIRPSVISELKSGTNEDDMTTKLTGIIQLNQEIQLHGANAPLKYYMRIWDNIQTHVALYINSDLSGVNIENQNSSLKLEKVPVFGSSCDIFSDSSTKKKRPYIPESFRKIVFNSVHNLAHPGIKATTKLLKSKFVWPSINKDARTWTRSCLKCQKSKVTRHVQSPFQQYHNVSKRFTEINLDIIGPLPSSEGFRYCLTIIDRYSRWPEAIPLPDIRAETVADNLLKGWIARFGTPLVITTDQGTQFEAQLFQELSKLIGFKRNRTTSYHPQANGCIERWHRTLKASIMCHENESWTRSLPIILLGLRTTWRADFQSTPAELLYGENIRLPCDFFEDTKFQPQSEFVQKLKATMKQVKPIPFSYNCKQKPFVFKDLQNCSHVFVRTDIIRQSLQPPYHGPYQVIKRSDKIFTLLIKNKNVNISIDRLKPCFSDNSPLLNWDCSNKLADNPELTKPPDSPAKKIILKSCPLKSPTRSAVEGISNSHYI</sequence>
<dbReference type="PANTHER" id="PTHR38681">
    <property type="entry name" value="RETROVIRUS-RELATED POL POLYPROTEIN FROM TRANSPOSON 412-LIKE PROTEIN-RELATED"/>
    <property type="match status" value="1"/>
</dbReference>
<dbReference type="OrthoDB" id="270392at2759"/>
<reference evidence="7" key="1">
    <citation type="submission" date="2020-08" db="EMBL/GenBank/DDBJ databases">
        <title>Multicomponent nature underlies the extraordinary mechanical properties of spider dragline silk.</title>
        <authorList>
            <person name="Kono N."/>
            <person name="Nakamura H."/>
            <person name="Mori M."/>
            <person name="Yoshida Y."/>
            <person name="Ohtoshi R."/>
            <person name="Malay A.D."/>
            <person name="Moran D.A.P."/>
            <person name="Tomita M."/>
            <person name="Numata K."/>
            <person name="Arakawa K."/>
        </authorList>
    </citation>
    <scope>NUCLEOTIDE SEQUENCE</scope>
</reference>
<dbReference type="GO" id="GO:0003677">
    <property type="term" value="F:DNA binding"/>
    <property type="evidence" value="ECO:0007669"/>
    <property type="project" value="InterPro"/>
</dbReference>
<organism evidence="7 8">
    <name type="scientific">Nephila pilipes</name>
    <name type="common">Giant wood spider</name>
    <name type="synonym">Nephila maculata</name>
    <dbReference type="NCBI Taxonomy" id="299642"/>
    <lineage>
        <taxon>Eukaryota</taxon>
        <taxon>Metazoa</taxon>
        <taxon>Ecdysozoa</taxon>
        <taxon>Arthropoda</taxon>
        <taxon>Chelicerata</taxon>
        <taxon>Arachnida</taxon>
        <taxon>Araneae</taxon>
        <taxon>Araneomorphae</taxon>
        <taxon>Entelegynae</taxon>
        <taxon>Araneoidea</taxon>
        <taxon>Nephilidae</taxon>
        <taxon>Nephila</taxon>
    </lineage>
</organism>
<evidence type="ECO:0000313" key="7">
    <source>
        <dbReference type="EMBL" id="GFT74852.1"/>
    </source>
</evidence>
<keyword evidence="1 5" id="KW-0240">DNA-directed RNA polymerase</keyword>
<dbReference type="PROSITE" id="PS50994">
    <property type="entry name" value="INTEGRASE"/>
    <property type="match status" value="1"/>
</dbReference>
<comment type="catalytic activity">
    <reaction evidence="5">
        <text>RNA(n) + a ribonucleoside 5'-triphosphate = RNA(n+1) + diphosphate</text>
        <dbReference type="Rhea" id="RHEA:21248"/>
        <dbReference type="Rhea" id="RHEA-COMP:14527"/>
        <dbReference type="Rhea" id="RHEA-COMP:17342"/>
        <dbReference type="ChEBI" id="CHEBI:33019"/>
        <dbReference type="ChEBI" id="CHEBI:61557"/>
        <dbReference type="ChEBI" id="CHEBI:140395"/>
        <dbReference type="EC" id="2.7.7.6"/>
    </reaction>
</comment>
<comment type="caution">
    <text evidence="7">The sequence shown here is derived from an EMBL/GenBank/DDBJ whole genome shotgun (WGS) entry which is preliminary data.</text>
</comment>
<dbReference type="Pfam" id="PF00665">
    <property type="entry name" value="rve"/>
    <property type="match status" value="1"/>
</dbReference>
<dbReference type="GO" id="GO:0006351">
    <property type="term" value="P:DNA-templated transcription"/>
    <property type="evidence" value="ECO:0007669"/>
    <property type="project" value="InterPro"/>
</dbReference>
<evidence type="ECO:0000313" key="8">
    <source>
        <dbReference type="Proteomes" id="UP000887013"/>
    </source>
</evidence>
<keyword evidence="3 5" id="KW-0548">Nucleotidyltransferase</keyword>
<dbReference type="InterPro" id="IPR012337">
    <property type="entry name" value="RNaseH-like_sf"/>
</dbReference>
<dbReference type="InterPro" id="IPR036397">
    <property type="entry name" value="RNaseH_sf"/>
</dbReference>
<comment type="function">
    <text evidence="5">DNA-dependent RNA polymerase catalyzes the transcription of DNA into RNA using the four ribonucleoside triphosphates as substrates.</text>
</comment>
<dbReference type="GO" id="GO:0015074">
    <property type="term" value="P:DNA integration"/>
    <property type="evidence" value="ECO:0007669"/>
    <property type="project" value="InterPro"/>
</dbReference>
<evidence type="ECO:0000256" key="5">
    <source>
        <dbReference type="RuleBase" id="RU004279"/>
    </source>
</evidence>
<dbReference type="SUPFAM" id="SSF64484">
    <property type="entry name" value="beta and beta-prime subunits of DNA dependent RNA-polymerase"/>
    <property type="match status" value="1"/>
</dbReference>
<feature type="non-terminal residue" evidence="7">
    <location>
        <position position="1"/>
    </location>
</feature>
<dbReference type="Gene3D" id="1.10.340.70">
    <property type="match status" value="1"/>
</dbReference>
<evidence type="ECO:0000259" key="6">
    <source>
        <dbReference type="PROSITE" id="PS50994"/>
    </source>
</evidence>
<protein>
    <recommendedName>
        <fullName evidence="5">DNA-directed RNA polymerase subunit</fullName>
        <ecNumber evidence="5">2.7.7.6</ecNumber>
    </recommendedName>
</protein>
<keyword evidence="4 5" id="KW-0804">Transcription</keyword>
<dbReference type="InterPro" id="IPR006592">
    <property type="entry name" value="RNA_pol_N"/>
</dbReference>
<dbReference type="EMBL" id="BMAW01021820">
    <property type="protein sequence ID" value="GFT74852.1"/>
    <property type="molecule type" value="Genomic_DNA"/>
</dbReference>
<evidence type="ECO:0000256" key="3">
    <source>
        <dbReference type="ARBA" id="ARBA00022695"/>
    </source>
</evidence>
<dbReference type="FunFam" id="3.30.420.10:FF:000032">
    <property type="entry name" value="Retrovirus-related Pol polyprotein from transposon 297-like Protein"/>
    <property type="match status" value="1"/>
</dbReference>
<evidence type="ECO:0000256" key="2">
    <source>
        <dbReference type="ARBA" id="ARBA00022679"/>
    </source>
</evidence>
<dbReference type="InterPro" id="IPR041588">
    <property type="entry name" value="Integrase_H2C2"/>
</dbReference>
<gene>
    <name evidence="7" type="primary">POLR3A</name>
    <name evidence="7" type="ORF">NPIL_43351</name>
</gene>
<dbReference type="AlphaFoldDB" id="A0A8X6U4S1"/>
<dbReference type="Proteomes" id="UP000887013">
    <property type="component" value="Unassembled WGS sequence"/>
</dbReference>
<dbReference type="EC" id="2.7.7.6" evidence="5"/>
<dbReference type="GO" id="GO:0000428">
    <property type="term" value="C:DNA-directed RNA polymerase complex"/>
    <property type="evidence" value="ECO:0007669"/>
    <property type="project" value="UniProtKB-KW"/>
</dbReference>
<dbReference type="Pfam" id="PF17921">
    <property type="entry name" value="Integrase_H2C2"/>
    <property type="match status" value="1"/>
</dbReference>
<dbReference type="SMART" id="SM00663">
    <property type="entry name" value="RPOLA_N"/>
    <property type="match status" value="1"/>
</dbReference>
<dbReference type="InterPro" id="IPR007080">
    <property type="entry name" value="RNA_pol_Rpb1_1"/>
</dbReference>
<dbReference type="FunFam" id="1.10.340.70:FF:000004">
    <property type="entry name" value="Retrovirus-related Pol polyprotein from transposon 297-like Protein"/>
    <property type="match status" value="1"/>
</dbReference>
<dbReference type="Gene3D" id="3.30.420.10">
    <property type="entry name" value="Ribonuclease H-like superfamily/Ribonuclease H"/>
    <property type="match status" value="1"/>
</dbReference>
<evidence type="ECO:0000256" key="4">
    <source>
        <dbReference type="ARBA" id="ARBA00023163"/>
    </source>
</evidence>
<dbReference type="Pfam" id="PF04997">
    <property type="entry name" value="RNA_pol_Rpb1_1"/>
    <property type="match status" value="1"/>
</dbReference>
<comment type="similarity">
    <text evidence="5">Belongs to the RNA polymerase beta' chain family.</text>
</comment>
<dbReference type="GO" id="GO:0003899">
    <property type="term" value="F:DNA-directed RNA polymerase activity"/>
    <property type="evidence" value="ECO:0007669"/>
    <property type="project" value="UniProtKB-EC"/>
</dbReference>
<evidence type="ECO:0000256" key="1">
    <source>
        <dbReference type="ARBA" id="ARBA00022478"/>
    </source>
</evidence>
<dbReference type="SUPFAM" id="SSF53098">
    <property type="entry name" value="Ribonuclease H-like"/>
    <property type="match status" value="1"/>
</dbReference>
<accession>A0A8X6U4S1</accession>
<name>A0A8X6U4S1_NEPPI</name>
<keyword evidence="2 5" id="KW-0808">Transferase</keyword>
<proteinExistence type="inferred from homology"/>
<keyword evidence="8" id="KW-1185">Reference proteome</keyword>
<dbReference type="PANTHER" id="PTHR38681:SF1">
    <property type="entry name" value="RETROVIRUS-RELATED POL POLYPROTEIN FROM TRANSPOSON 412-LIKE PROTEIN"/>
    <property type="match status" value="1"/>
</dbReference>
<feature type="domain" description="Integrase catalytic" evidence="6">
    <location>
        <begin position="188"/>
        <end position="376"/>
    </location>
</feature>